<comment type="subcellular location">
    <subcellularLocation>
        <location evidence="2">Cytoplasm</location>
    </subcellularLocation>
</comment>
<dbReference type="Gene3D" id="3.30.460.10">
    <property type="entry name" value="Beta Polymerase, domain 2"/>
    <property type="match status" value="1"/>
</dbReference>
<dbReference type="Proteomes" id="UP000262954">
    <property type="component" value="Unassembled WGS sequence"/>
</dbReference>
<comment type="similarity">
    <text evidence="1 2">Belongs to the Iojap/RsfS family.</text>
</comment>
<gene>
    <name evidence="2 3" type="primary">rsfS</name>
    <name evidence="3" type="ORF">DDY73_02620</name>
</gene>
<dbReference type="SUPFAM" id="SSF81301">
    <property type="entry name" value="Nucleotidyltransferase"/>
    <property type="match status" value="1"/>
</dbReference>
<evidence type="ECO:0000256" key="1">
    <source>
        <dbReference type="ARBA" id="ARBA00010574"/>
    </source>
</evidence>
<evidence type="ECO:0000313" key="3">
    <source>
        <dbReference type="EMBL" id="HBJ07875.1"/>
    </source>
</evidence>
<dbReference type="InterPro" id="IPR004394">
    <property type="entry name" value="Iojap/RsfS/C7orf30"/>
</dbReference>
<comment type="caution">
    <text evidence="3">The sequence shown here is derived from an EMBL/GenBank/DDBJ whole genome shotgun (WGS) entry which is preliminary data.</text>
</comment>
<proteinExistence type="inferred from homology"/>
<dbReference type="RefSeq" id="WP_009319640.1">
    <property type="nucleotide sequence ID" value="NZ_AP028032.1"/>
</dbReference>
<dbReference type="EMBL" id="DNWC01000039">
    <property type="protein sequence ID" value="HBJ07875.1"/>
    <property type="molecule type" value="Genomic_DNA"/>
</dbReference>
<sequence>MEDQKILLQKIVEGIQEKKGKKIITADLSAIDSASAEYFIICEGGSTMQVSAIADNIREYTQQETGIKPFGYDGYQNSQWIVLDYGNIYVHVFLPEYREYYKLEQLWSDAKLTALPDVE</sequence>
<dbReference type="InterPro" id="IPR043519">
    <property type="entry name" value="NT_sf"/>
</dbReference>
<dbReference type="PANTHER" id="PTHR21043">
    <property type="entry name" value="IOJAP SUPERFAMILY ORTHOLOG"/>
    <property type="match status" value="1"/>
</dbReference>
<organism evidence="3 4">
    <name type="scientific">Coprobacter fastidiosus</name>
    <dbReference type="NCBI Taxonomy" id="1099853"/>
    <lineage>
        <taxon>Bacteria</taxon>
        <taxon>Pseudomonadati</taxon>
        <taxon>Bacteroidota</taxon>
        <taxon>Bacteroidia</taxon>
        <taxon>Bacteroidales</taxon>
        <taxon>Barnesiellaceae</taxon>
        <taxon>Coprobacter</taxon>
    </lineage>
</organism>
<protein>
    <recommendedName>
        <fullName evidence="2">Ribosomal silencing factor RsfS</fullName>
    </recommendedName>
</protein>
<dbReference type="GeneID" id="92929516"/>
<reference evidence="3 4" key="1">
    <citation type="journal article" date="2018" name="Nat. Biotechnol.">
        <title>A standardized bacterial taxonomy based on genome phylogeny substantially revises the tree of life.</title>
        <authorList>
            <person name="Parks D.H."/>
            <person name="Chuvochina M."/>
            <person name="Waite D.W."/>
            <person name="Rinke C."/>
            <person name="Skarshewski A."/>
            <person name="Chaumeil P.A."/>
            <person name="Hugenholtz P."/>
        </authorList>
    </citation>
    <scope>NUCLEOTIDE SEQUENCE [LARGE SCALE GENOMIC DNA]</scope>
    <source>
        <strain evidence="3">UBA11482</strain>
    </source>
</reference>
<dbReference type="PANTHER" id="PTHR21043:SF0">
    <property type="entry name" value="MITOCHONDRIAL ASSEMBLY OF RIBOSOMAL LARGE SUBUNIT PROTEIN 1"/>
    <property type="match status" value="1"/>
</dbReference>
<evidence type="ECO:0000313" key="4">
    <source>
        <dbReference type="Proteomes" id="UP000262954"/>
    </source>
</evidence>
<dbReference type="GO" id="GO:0017148">
    <property type="term" value="P:negative regulation of translation"/>
    <property type="evidence" value="ECO:0007669"/>
    <property type="project" value="UniProtKB-UniRule"/>
</dbReference>
<dbReference type="GO" id="GO:0005737">
    <property type="term" value="C:cytoplasm"/>
    <property type="evidence" value="ECO:0007669"/>
    <property type="project" value="UniProtKB-SubCell"/>
</dbReference>
<name>A0A316R3E2_9BACT</name>
<dbReference type="GO" id="GO:0043023">
    <property type="term" value="F:ribosomal large subunit binding"/>
    <property type="evidence" value="ECO:0007669"/>
    <property type="project" value="TreeGrafter"/>
</dbReference>
<keyword evidence="2" id="KW-0963">Cytoplasm</keyword>
<keyword evidence="2" id="KW-0810">Translation regulation</keyword>
<dbReference type="NCBIfam" id="TIGR00090">
    <property type="entry name" value="rsfS_iojap_ybeB"/>
    <property type="match status" value="1"/>
</dbReference>
<dbReference type="AlphaFoldDB" id="A0A316R3E2"/>
<dbReference type="HAMAP" id="MF_01477">
    <property type="entry name" value="Iojap_RsfS"/>
    <property type="match status" value="1"/>
</dbReference>
<dbReference type="GO" id="GO:0090071">
    <property type="term" value="P:negative regulation of ribosome biogenesis"/>
    <property type="evidence" value="ECO:0007669"/>
    <property type="project" value="UniProtKB-UniRule"/>
</dbReference>
<keyword evidence="2" id="KW-0678">Repressor</keyword>
<evidence type="ECO:0000256" key="2">
    <source>
        <dbReference type="HAMAP-Rule" id="MF_01477"/>
    </source>
</evidence>
<comment type="function">
    <text evidence="2">Functions as a ribosomal silencing factor. Interacts with ribosomal protein uL14 (rplN), blocking formation of intersubunit bridge B8. Prevents association of the 30S and 50S ribosomal subunits and the formation of functional ribosomes, thus repressing translation.</text>
</comment>
<dbReference type="GO" id="GO:0042256">
    <property type="term" value="P:cytosolic ribosome assembly"/>
    <property type="evidence" value="ECO:0007669"/>
    <property type="project" value="UniProtKB-UniRule"/>
</dbReference>
<dbReference type="Pfam" id="PF02410">
    <property type="entry name" value="RsfS"/>
    <property type="match status" value="1"/>
</dbReference>
<accession>A0A316R3E2</accession>
<comment type="subunit">
    <text evidence="2">Interacts with ribosomal protein uL14 (rplN).</text>
</comment>